<dbReference type="Gene3D" id="3.40.50.2300">
    <property type="match status" value="2"/>
</dbReference>
<evidence type="ECO:0000313" key="1">
    <source>
        <dbReference type="EMBL" id="TJZ91208.1"/>
    </source>
</evidence>
<evidence type="ECO:0000313" key="2">
    <source>
        <dbReference type="Proteomes" id="UP000309747"/>
    </source>
</evidence>
<dbReference type="CDD" id="cd06357">
    <property type="entry name" value="PBP1_AmiC"/>
    <property type="match status" value="1"/>
</dbReference>
<dbReference type="SUPFAM" id="SSF53822">
    <property type="entry name" value="Periplasmic binding protein-like I"/>
    <property type="match status" value="1"/>
</dbReference>
<proteinExistence type="predicted"/>
<dbReference type="AlphaFoldDB" id="A0A4V5MW94"/>
<dbReference type="EMBL" id="SUNI01000011">
    <property type="protein sequence ID" value="TJZ91208.1"/>
    <property type="molecule type" value="Genomic_DNA"/>
</dbReference>
<sequence length="387" mass="41981">MTRRQLDIGIVLSTTGSYAAVGRSMRAGADLAIAEVNADRQAGVTLHPVAVDPGGVQSAYGEAMQALLVDRGLTHVLGCYTSSSRKDVLPLFEKNDSLLWYPSHYEGFETSENVVYTGAAPNQHIIPLVRHLLCHHGKRGWLVGSNYIWAWENNRILREALSEVGGAVIGERYFPVGETDLRAVARQIVSDRPDFIFTTLIGNSCYEFFRLLRAEAAAAGIDQPRALPIASCSLSEAELPMIGDSAAGHLSSSVYFSTIRSEANDRFTAQWDRRYGHLGRACADAEAAYIAIHLLALAVAKAGSTGFADVRAALGGIRFAAPQGLVTVDPDNLHCCLRPRIGRSTDHGTFDILHEDPAPVWPDPYLVWASVGDIAPRQAPGHLRVVR</sequence>
<accession>A0A4V5MW94</accession>
<dbReference type="RefSeq" id="WP_136886313.1">
    <property type="nucleotide sequence ID" value="NZ_SUNI01000011.1"/>
</dbReference>
<gene>
    <name evidence="1" type="ORF">FA743_11805</name>
</gene>
<dbReference type="InterPro" id="IPR039570">
    <property type="entry name" value="AmiC_PBP1"/>
</dbReference>
<organism evidence="1 2">
    <name type="scientific">Paracoccus gahaiensis</name>
    <dbReference type="NCBI Taxonomy" id="1706839"/>
    <lineage>
        <taxon>Bacteria</taxon>
        <taxon>Pseudomonadati</taxon>
        <taxon>Pseudomonadota</taxon>
        <taxon>Alphaproteobacteria</taxon>
        <taxon>Rhodobacterales</taxon>
        <taxon>Paracoccaceae</taxon>
        <taxon>Paracoccus</taxon>
    </lineage>
</organism>
<dbReference type="GO" id="GO:0033218">
    <property type="term" value="F:amide binding"/>
    <property type="evidence" value="ECO:0007669"/>
    <property type="project" value="InterPro"/>
</dbReference>
<dbReference type="Proteomes" id="UP000309747">
    <property type="component" value="Unassembled WGS sequence"/>
</dbReference>
<keyword evidence="2" id="KW-1185">Reference proteome</keyword>
<dbReference type="InterPro" id="IPR028082">
    <property type="entry name" value="Peripla_BP_I"/>
</dbReference>
<dbReference type="Pfam" id="PF13433">
    <property type="entry name" value="Peripla_BP_5"/>
    <property type="match status" value="1"/>
</dbReference>
<comment type="caution">
    <text evidence="1">The sequence shown here is derived from an EMBL/GenBank/DDBJ whole genome shotgun (WGS) entry which is preliminary data.</text>
</comment>
<name>A0A4V5MW94_9RHOB</name>
<protein>
    <submittedName>
        <fullName evidence="1">Aliphatic amidase expression-regulating protein</fullName>
    </submittedName>
</protein>
<dbReference type="PANTHER" id="PTHR47628">
    <property type="match status" value="1"/>
</dbReference>
<dbReference type="PANTHER" id="PTHR47628:SF1">
    <property type="entry name" value="ALIPHATIC AMIDASE EXPRESSION-REGULATING PROTEIN"/>
    <property type="match status" value="1"/>
</dbReference>
<reference evidence="1 2" key="1">
    <citation type="submission" date="2019-04" db="EMBL/GenBank/DDBJ databases">
        <authorList>
            <person name="Li J."/>
        </authorList>
    </citation>
    <scope>NUCLEOTIDE SEQUENCE [LARGE SCALE GENOMIC DNA]</scope>
    <source>
        <strain evidence="1 2">KCTC 42687</strain>
    </source>
</reference>
<dbReference type="OrthoDB" id="9802022at2"/>